<dbReference type="OrthoDB" id="2019884at2759"/>
<evidence type="ECO:0000256" key="2">
    <source>
        <dbReference type="ARBA" id="ARBA00022490"/>
    </source>
</evidence>
<protein>
    <submittedName>
        <fullName evidence="8">Protein FAM166B-like</fullName>
    </submittedName>
</protein>
<proteinExistence type="inferred from homology"/>
<evidence type="ECO:0000256" key="3">
    <source>
        <dbReference type="ARBA" id="ARBA00023212"/>
    </source>
</evidence>
<evidence type="ECO:0000256" key="1">
    <source>
        <dbReference type="ARBA" id="ARBA00004430"/>
    </source>
</evidence>
<name>A0A8B8DFD0_CRAVI</name>
<comment type="similarity">
    <text evidence="5">Belongs to the CIMIP2 family.</text>
</comment>
<accession>A0A8B8DFD0</accession>
<dbReference type="GO" id="GO:0005930">
    <property type="term" value="C:axoneme"/>
    <property type="evidence" value="ECO:0007669"/>
    <property type="project" value="UniProtKB-SubCell"/>
</dbReference>
<evidence type="ECO:0000256" key="4">
    <source>
        <dbReference type="ARBA" id="ARBA00023273"/>
    </source>
</evidence>
<feature type="domain" description="Ciliary microtubule inner protein 2A-C-like" evidence="6">
    <location>
        <begin position="12"/>
        <end position="44"/>
    </location>
</feature>
<comment type="subcellular location">
    <subcellularLocation>
        <location evidence="1">Cytoplasm</location>
        <location evidence="1">Cytoskeleton</location>
        <location evidence="1">Cilium axoneme</location>
    </subcellularLocation>
</comment>
<dbReference type="Proteomes" id="UP000694844">
    <property type="component" value="Chromosome 3"/>
</dbReference>
<keyword evidence="7" id="KW-1185">Reference proteome</keyword>
<evidence type="ECO:0000313" key="7">
    <source>
        <dbReference type="Proteomes" id="UP000694844"/>
    </source>
</evidence>
<dbReference type="PANTHER" id="PTHR22146:SF8">
    <property type="entry name" value="PROTEIN FAM166B"/>
    <property type="match status" value="1"/>
</dbReference>
<keyword evidence="4" id="KW-0966">Cell projection</keyword>
<dbReference type="AlphaFoldDB" id="A0A8B8DFD0"/>
<sequence>MPIGKSILMTPDPYHTPGYGGFCPQFKYQIGETFGRTTCNLLRDPGVASSGKLVLTDIRPVKADSTKFLQPRTQSWGDQKLVENMVPGYTGFIPKSQHYYGNRYALNCRNAIVDFETDQQMHKDKMNELKLTAALQTGRSIPSSNTPRLPEIHSKYLTPLQPIAREPQPYVSKHTVSQSLSPYYLSNEDPQKNFMSGYTGFVPRSRGQLGMSYPIITNLALNEFTDDLRSQSTQASRSVHLDRSASGMIHGKPIYPVETGLVPHYTGHIPGQKFRYGKTFGHSTENALKQKLSA</sequence>
<feature type="domain" description="Ciliary microtubule inner protein 2A-C-like" evidence="6">
    <location>
        <begin position="260"/>
        <end position="290"/>
    </location>
</feature>
<evidence type="ECO:0000259" key="6">
    <source>
        <dbReference type="Pfam" id="PF10629"/>
    </source>
</evidence>
<dbReference type="InterPro" id="IPR018902">
    <property type="entry name" value="CMI2A-C-like_dom"/>
</dbReference>
<gene>
    <name evidence="8" type="primary">LOC111126374</name>
</gene>
<dbReference type="PANTHER" id="PTHR22146">
    <property type="entry name" value="CAT EYE SYNDROME CRITICAL REGION PROTEIN 6"/>
    <property type="match status" value="1"/>
</dbReference>
<keyword evidence="2" id="KW-0963">Cytoplasm</keyword>
<dbReference type="GO" id="GO:0015630">
    <property type="term" value="C:microtubule cytoskeleton"/>
    <property type="evidence" value="ECO:0007669"/>
    <property type="project" value="UniProtKB-ARBA"/>
</dbReference>
<dbReference type="GeneID" id="111126374"/>
<dbReference type="Pfam" id="PF10629">
    <property type="entry name" value="CMI2B-like"/>
    <property type="match status" value="2"/>
</dbReference>
<organism evidence="7 8">
    <name type="scientific">Crassostrea virginica</name>
    <name type="common">Eastern oyster</name>
    <dbReference type="NCBI Taxonomy" id="6565"/>
    <lineage>
        <taxon>Eukaryota</taxon>
        <taxon>Metazoa</taxon>
        <taxon>Spiralia</taxon>
        <taxon>Lophotrochozoa</taxon>
        <taxon>Mollusca</taxon>
        <taxon>Bivalvia</taxon>
        <taxon>Autobranchia</taxon>
        <taxon>Pteriomorphia</taxon>
        <taxon>Ostreida</taxon>
        <taxon>Ostreoidea</taxon>
        <taxon>Ostreidae</taxon>
        <taxon>Crassostrea</taxon>
    </lineage>
</organism>
<dbReference type="RefSeq" id="XP_022326653.1">
    <property type="nucleotide sequence ID" value="XM_022470945.1"/>
</dbReference>
<evidence type="ECO:0000256" key="5">
    <source>
        <dbReference type="ARBA" id="ARBA00035661"/>
    </source>
</evidence>
<evidence type="ECO:0000313" key="8">
    <source>
        <dbReference type="RefSeq" id="XP_022326653.1"/>
    </source>
</evidence>
<reference evidence="8" key="1">
    <citation type="submission" date="2025-08" db="UniProtKB">
        <authorList>
            <consortium name="RefSeq"/>
        </authorList>
    </citation>
    <scope>IDENTIFICATION</scope>
    <source>
        <tissue evidence="8">Whole sample</tissue>
    </source>
</reference>
<dbReference type="KEGG" id="cvn:111126374"/>
<keyword evidence="3" id="KW-0206">Cytoskeleton</keyword>